<dbReference type="RefSeq" id="WP_183974627.1">
    <property type="nucleotide sequence ID" value="NZ_JACIBY010000005.1"/>
</dbReference>
<proteinExistence type="inferred from homology"/>
<evidence type="ECO:0000313" key="10">
    <source>
        <dbReference type="Proteomes" id="UP000541352"/>
    </source>
</evidence>
<keyword evidence="10" id="KW-1185">Reference proteome</keyword>
<evidence type="ECO:0000256" key="3">
    <source>
        <dbReference type="ARBA" id="ARBA00022723"/>
    </source>
</evidence>
<feature type="domain" description="High potential iron-sulfur proteins family profile" evidence="8">
    <location>
        <begin position="38"/>
        <end position="107"/>
    </location>
</feature>
<comment type="similarity">
    <text evidence="7">Belongs to the high-potential iron-sulfur protein (HiPIP) family.</text>
</comment>
<dbReference type="GO" id="GO:0009055">
    <property type="term" value="F:electron transfer activity"/>
    <property type="evidence" value="ECO:0007669"/>
    <property type="project" value="InterPro"/>
</dbReference>
<gene>
    <name evidence="9" type="ORF">FHS57_002865</name>
</gene>
<evidence type="ECO:0000256" key="6">
    <source>
        <dbReference type="ARBA" id="ARBA00023014"/>
    </source>
</evidence>
<dbReference type="SUPFAM" id="SSF57652">
    <property type="entry name" value="HIPIP (high potential iron protein)"/>
    <property type="match status" value="1"/>
</dbReference>
<keyword evidence="2 7" id="KW-0004">4Fe-4S</keyword>
<dbReference type="EMBL" id="JACIBY010000005">
    <property type="protein sequence ID" value="MBB3838859.1"/>
    <property type="molecule type" value="Genomic_DNA"/>
</dbReference>
<dbReference type="Pfam" id="PF01355">
    <property type="entry name" value="HIPIP"/>
    <property type="match status" value="1"/>
</dbReference>
<dbReference type="InterPro" id="IPR000170">
    <property type="entry name" value="High_potential_FeS_prot"/>
</dbReference>
<accession>A0A7W6EQQ5</accession>
<name>A0A7W6EQQ5_9BACT</name>
<dbReference type="GO" id="GO:0046872">
    <property type="term" value="F:metal ion binding"/>
    <property type="evidence" value="ECO:0007669"/>
    <property type="project" value="UniProtKB-KW"/>
</dbReference>
<dbReference type="AlphaFoldDB" id="A0A7W6EQQ5"/>
<evidence type="ECO:0000256" key="2">
    <source>
        <dbReference type="ARBA" id="ARBA00022485"/>
    </source>
</evidence>
<evidence type="ECO:0000256" key="1">
    <source>
        <dbReference type="ARBA" id="ARBA00022448"/>
    </source>
</evidence>
<comment type="caution">
    <text evidence="9">The sequence shown here is derived from an EMBL/GenBank/DDBJ whole genome shotgun (WGS) entry which is preliminary data.</text>
</comment>
<keyword evidence="1 7" id="KW-0813">Transport</keyword>
<dbReference type="PROSITE" id="PS51373">
    <property type="entry name" value="HIPIP"/>
    <property type="match status" value="1"/>
</dbReference>
<evidence type="ECO:0000313" key="9">
    <source>
        <dbReference type="EMBL" id="MBB3838859.1"/>
    </source>
</evidence>
<keyword evidence="6 7" id="KW-0411">Iron-sulfur</keyword>
<keyword evidence="5 7" id="KW-0408">Iron</keyword>
<comment type="function">
    <text evidence="7">Specific class of high-redox-potential 4Fe-4S ferredoxins. Functions in anaerobic electron transport in most purple and in some other photosynthetic bacteria and in at least one genus (Paracoccus) of halophilic, denitrifying bacteria.</text>
</comment>
<sequence length="107" mass="11637">MKRREFIATALPIVPASAFLVSSCQPKSASHSETTDPCKDFSMVSENDLKTRKKLGYVDASPRAESQCGNCNLWLPPKDGKACGGCMLFKGPVQTAGYCTYWAPQSK</sequence>
<protein>
    <recommendedName>
        <fullName evidence="7">High-potential iron-sulfur protein</fullName>
        <shortName evidence="7">HiPIP</shortName>
    </recommendedName>
</protein>
<dbReference type="GO" id="GO:0051539">
    <property type="term" value="F:4 iron, 4 sulfur cluster binding"/>
    <property type="evidence" value="ECO:0007669"/>
    <property type="project" value="UniProtKB-KW"/>
</dbReference>
<dbReference type="GO" id="GO:0019646">
    <property type="term" value="P:aerobic electron transport chain"/>
    <property type="evidence" value="ECO:0007669"/>
    <property type="project" value="InterPro"/>
</dbReference>
<reference evidence="9 10" key="1">
    <citation type="submission" date="2020-08" db="EMBL/GenBank/DDBJ databases">
        <title>Genomic Encyclopedia of Type Strains, Phase IV (KMG-IV): sequencing the most valuable type-strain genomes for metagenomic binning, comparative biology and taxonomic classification.</title>
        <authorList>
            <person name="Goeker M."/>
        </authorList>
    </citation>
    <scope>NUCLEOTIDE SEQUENCE [LARGE SCALE GENOMIC DNA]</scope>
    <source>
        <strain evidence="9 10">DSM 17976</strain>
    </source>
</reference>
<organism evidence="9 10">
    <name type="scientific">Runella defluvii</name>
    <dbReference type="NCBI Taxonomy" id="370973"/>
    <lineage>
        <taxon>Bacteria</taxon>
        <taxon>Pseudomonadati</taxon>
        <taxon>Bacteroidota</taxon>
        <taxon>Cytophagia</taxon>
        <taxon>Cytophagales</taxon>
        <taxon>Spirosomataceae</taxon>
        <taxon>Runella</taxon>
    </lineage>
</organism>
<dbReference type="Proteomes" id="UP000541352">
    <property type="component" value="Unassembled WGS sequence"/>
</dbReference>
<dbReference type="Gene3D" id="4.10.490.10">
    <property type="entry name" value="High potential iron-sulphur protein"/>
    <property type="match status" value="1"/>
</dbReference>
<keyword evidence="3 7" id="KW-0479">Metal-binding</keyword>
<evidence type="ECO:0000256" key="4">
    <source>
        <dbReference type="ARBA" id="ARBA00022982"/>
    </source>
</evidence>
<dbReference type="InterPro" id="IPR036369">
    <property type="entry name" value="HIPIP_sf"/>
</dbReference>
<evidence type="ECO:0000256" key="7">
    <source>
        <dbReference type="RuleBase" id="RU000620"/>
    </source>
</evidence>
<keyword evidence="4 7" id="KW-0249">Electron transport</keyword>
<evidence type="ECO:0000259" key="8">
    <source>
        <dbReference type="PROSITE" id="PS51373"/>
    </source>
</evidence>
<comment type="subunit">
    <text evidence="7">Homodimer.</text>
</comment>
<dbReference type="PROSITE" id="PS51257">
    <property type="entry name" value="PROKAR_LIPOPROTEIN"/>
    <property type="match status" value="1"/>
</dbReference>
<evidence type="ECO:0000256" key="5">
    <source>
        <dbReference type="ARBA" id="ARBA00023004"/>
    </source>
</evidence>